<comment type="similarity">
    <text evidence="1">Belongs to the GTP cyclohydrolase I type 2/NIF3 family.</text>
</comment>
<dbReference type="EMBL" id="JAGZGG010000004">
    <property type="protein sequence ID" value="MBS5331562.1"/>
    <property type="molecule type" value="Genomic_DNA"/>
</dbReference>
<dbReference type="Pfam" id="PF01784">
    <property type="entry name" value="DUF34_NIF3"/>
    <property type="match status" value="1"/>
</dbReference>
<dbReference type="SUPFAM" id="SSF102705">
    <property type="entry name" value="NIF3 (NGG1p interacting factor 3)-like"/>
    <property type="match status" value="1"/>
</dbReference>
<dbReference type="InterPro" id="IPR002678">
    <property type="entry name" value="DUF34/NIF3"/>
</dbReference>
<evidence type="ECO:0000256" key="3">
    <source>
        <dbReference type="ARBA" id="ARBA00022723"/>
    </source>
</evidence>
<dbReference type="Proteomes" id="UP000759273">
    <property type="component" value="Unassembled WGS sequence"/>
</dbReference>
<feature type="binding site" evidence="4">
    <location>
        <position position="217"/>
    </location>
    <ligand>
        <name>a divalent metal cation</name>
        <dbReference type="ChEBI" id="CHEBI:60240"/>
        <label>1</label>
    </ligand>
</feature>
<evidence type="ECO:0000256" key="2">
    <source>
        <dbReference type="ARBA" id="ARBA00022112"/>
    </source>
</evidence>
<accession>A0A943D7R8</accession>
<feature type="binding site" evidence="4">
    <location>
        <position position="213"/>
    </location>
    <ligand>
        <name>a divalent metal cation</name>
        <dbReference type="ChEBI" id="CHEBI:60240"/>
        <label>1</label>
    </ligand>
</feature>
<proteinExistence type="inferred from homology"/>
<name>A0A943D7R8_9FIRM</name>
<protein>
    <recommendedName>
        <fullName evidence="2">GTP cyclohydrolase 1 type 2 homolog</fullName>
    </recommendedName>
</protein>
<dbReference type="GO" id="GO:0005737">
    <property type="term" value="C:cytoplasm"/>
    <property type="evidence" value="ECO:0007669"/>
    <property type="project" value="TreeGrafter"/>
</dbReference>
<dbReference type="PANTHER" id="PTHR13799">
    <property type="entry name" value="NGG1 INTERACTING FACTOR 3"/>
    <property type="match status" value="1"/>
</dbReference>
<gene>
    <name evidence="5" type="ORF">KHY36_03415</name>
</gene>
<feature type="binding site" evidence="4">
    <location>
        <position position="65"/>
    </location>
    <ligand>
        <name>a divalent metal cation</name>
        <dbReference type="ChEBI" id="CHEBI:60240"/>
        <label>1</label>
    </ligand>
</feature>
<evidence type="ECO:0000313" key="5">
    <source>
        <dbReference type="EMBL" id="MBS5331562.1"/>
    </source>
</evidence>
<dbReference type="GO" id="GO:0046872">
    <property type="term" value="F:metal ion binding"/>
    <property type="evidence" value="ECO:0007669"/>
    <property type="project" value="UniProtKB-KW"/>
</dbReference>
<dbReference type="FunFam" id="3.40.1390.30:FF:000001">
    <property type="entry name" value="GTP cyclohydrolase 1 type 2"/>
    <property type="match status" value="1"/>
</dbReference>
<dbReference type="NCBIfam" id="TIGR00486">
    <property type="entry name" value="YbgI_SA1388"/>
    <property type="match status" value="1"/>
</dbReference>
<reference evidence="5" key="1">
    <citation type="submission" date="2021-02" db="EMBL/GenBank/DDBJ databases">
        <title>Infant gut strain persistence is associated with maternal origin, phylogeny, and functional potential including surface adhesion and iron acquisition.</title>
        <authorList>
            <person name="Lou Y.C."/>
        </authorList>
    </citation>
    <scope>NUCLEOTIDE SEQUENCE</scope>
    <source>
        <strain evidence="5">L3_101_000M1_dasL3_101_000M1_concoct_87</strain>
    </source>
</reference>
<evidence type="ECO:0000256" key="1">
    <source>
        <dbReference type="ARBA" id="ARBA00006964"/>
    </source>
</evidence>
<feature type="binding site" evidence="4">
    <location>
        <position position="66"/>
    </location>
    <ligand>
        <name>a divalent metal cation</name>
        <dbReference type="ChEBI" id="CHEBI:60240"/>
        <label>1</label>
    </ligand>
</feature>
<evidence type="ECO:0000256" key="4">
    <source>
        <dbReference type="PIRSR" id="PIRSR602678-1"/>
    </source>
</evidence>
<sequence>MSVSVQQILGLLQAVAPPALALDWDNVGLLVDAGTPVDGVLTTLDITPAVVREAVENDCQLIVSHHPVIFHPIKSLHADDVPALLMKNGISAICMHTNLDAAPGGVNDTLCDILGIAAEGRESFAEGCGRIGTTMPTTVEALAKFCADTLHSGVKYVNGQKPVTCLAEVSGGGGSYLQEAIDLGADCLVTGEAAHHIALLAKEKGVGLVVAGHWGTEHAVADVLAAHIAKQFPQLTVAHAEADKDPYSYLL</sequence>
<feature type="binding site" evidence="4">
    <location>
        <position position="100"/>
    </location>
    <ligand>
        <name>a divalent metal cation</name>
        <dbReference type="ChEBI" id="CHEBI:60240"/>
        <label>1</label>
    </ligand>
</feature>
<comment type="caution">
    <text evidence="5">The sequence shown here is derived from an EMBL/GenBank/DDBJ whole genome shotgun (WGS) entry which is preliminary data.</text>
</comment>
<evidence type="ECO:0000313" key="6">
    <source>
        <dbReference type="Proteomes" id="UP000759273"/>
    </source>
</evidence>
<keyword evidence="3 4" id="KW-0479">Metal-binding</keyword>
<organism evidence="5 6">
    <name type="scientific">Subdoligranulum variabile</name>
    <dbReference type="NCBI Taxonomy" id="214851"/>
    <lineage>
        <taxon>Bacteria</taxon>
        <taxon>Bacillati</taxon>
        <taxon>Bacillota</taxon>
        <taxon>Clostridia</taxon>
        <taxon>Eubacteriales</taxon>
        <taxon>Oscillospiraceae</taxon>
        <taxon>Subdoligranulum</taxon>
    </lineage>
</organism>
<dbReference type="AlphaFoldDB" id="A0A943D7R8"/>
<dbReference type="PANTHER" id="PTHR13799:SF14">
    <property type="entry name" value="GTP CYCLOHYDROLASE 1 TYPE 2 HOMOLOG"/>
    <property type="match status" value="1"/>
</dbReference>
<dbReference type="InterPro" id="IPR036069">
    <property type="entry name" value="DUF34/NIF3_sf"/>
</dbReference>
<dbReference type="Gene3D" id="3.40.1390.30">
    <property type="entry name" value="NIF3 (NGG1p interacting factor 3)-like"/>
    <property type="match status" value="2"/>
</dbReference>